<sequence length="124" mass="13587">MNRSNEDISFDTPPDMAVENSPPTTPRKEEEPETSLNTIENSDSKYLIPELELALLENDFDLLTADLDEMMKAGQLFDLSFSGDAKPKVDSDAVTAPDDNESITGDHGNKNIIEKSVVSKSALL</sequence>
<dbReference type="Proteomes" id="UP000492821">
    <property type="component" value="Unassembled WGS sequence"/>
</dbReference>
<dbReference type="AlphaFoldDB" id="A0A7E4WD35"/>
<evidence type="ECO:0000256" key="1">
    <source>
        <dbReference type="SAM" id="MobiDB-lite"/>
    </source>
</evidence>
<feature type="region of interest" description="Disordered" evidence="1">
    <location>
        <begin position="82"/>
        <end position="108"/>
    </location>
</feature>
<protein>
    <submittedName>
        <fullName evidence="3">Heat shock transcription factor</fullName>
    </submittedName>
</protein>
<proteinExistence type="predicted"/>
<evidence type="ECO:0000313" key="2">
    <source>
        <dbReference type="Proteomes" id="UP000492821"/>
    </source>
</evidence>
<name>A0A7E4WD35_PANRE</name>
<accession>A0A7E4WD35</accession>
<reference evidence="3" key="2">
    <citation type="submission" date="2020-10" db="UniProtKB">
        <authorList>
            <consortium name="WormBaseParasite"/>
        </authorList>
    </citation>
    <scope>IDENTIFICATION</scope>
</reference>
<organism evidence="2 3">
    <name type="scientific">Panagrellus redivivus</name>
    <name type="common">Microworm</name>
    <dbReference type="NCBI Taxonomy" id="6233"/>
    <lineage>
        <taxon>Eukaryota</taxon>
        <taxon>Metazoa</taxon>
        <taxon>Ecdysozoa</taxon>
        <taxon>Nematoda</taxon>
        <taxon>Chromadorea</taxon>
        <taxon>Rhabditida</taxon>
        <taxon>Tylenchina</taxon>
        <taxon>Panagrolaimomorpha</taxon>
        <taxon>Panagrolaimoidea</taxon>
        <taxon>Panagrolaimidae</taxon>
        <taxon>Panagrellus</taxon>
    </lineage>
</organism>
<dbReference type="WBParaSite" id="Pan_g9521.t1">
    <property type="protein sequence ID" value="Pan_g9521.t1"/>
    <property type="gene ID" value="Pan_g9521"/>
</dbReference>
<reference evidence="2" key="1">
    <citation type="journal article" date="2013" name="Genetics">
        <title>The draft genome and transcriptome of Panagrellus redivivus are shaped by the harsh demands of a free-living lifestyle.</title>
        <authorList>
            <person name="Srinivasan J."/>
            <person name="Dillman A.R."/>
            <person name="Macchietto M.G."/>
            <person name="Heikkinen L."/>
            <person name="Lakso M."/>
            <person name="Fracchia K.M."/>
            <person name="Antoshechkin I."/>
            <person name="Mortazavi A."/>
            <person name="Wong G."/>
            <person name="Sternberg P.W."/>
        </authorList>
    </citation>
    <scope>NUCLEOTIDE SEQUENCE [LARGE SCALE GENOMIC DNA]</scope>
    <source>
        <strain evidence="2">MT8872</strain>
    </source>
</reference>
<keyword evidence="2" id="KW-1185">Reference proteome</keyword>
<evidence type="ECO:0000313" key="3">
    <source>
        <dbReference type="WBParaSite" id="Pan_g9521.t1"/>
    </source>
</evidence>
<feature type="region of interest" description="Disordered" evidence="1">
    <location>
        <begin position="1"/>
        <end position="41"/>
    </location>
</feature>